<dbReference type="InterPro" id="IPR026112">
    <property type="entry name" value="AMN"/>
</dbReference>
<keyword evidence="2" id="KW-1185">Reference proteome</keyword>
<keyword evidence="1" id="KW-0812">Transmembrane</keyword>
<evidence type="ECO:0000313" key="2">
    <source>
        <dbReference type="Proteomes" id="UP000095287"/>
    </source>
</evidence>
<keyword evidence="1" id="KW-1133">Transmembrane helix</keyword>
<evidence type="ECO:0000256" key="1">
    <source>
        <dbReference type="SAM" id="Phobius"/>
    </source>
</evidence>
<dbReference type="Proteomes" id="UP000095287">
    <property type="component" value="Unplaced"/>
</dbReference>
<accession>A0A1I8A9Y1</accession>
<proteinExistence type="predicted"/>
<dbReference type="WBParaSite" id="L893_g3439.t1">
    <property type="protein sequence ID" value="L893_g3439.t1"/>
    <property type="gene ID" value="L893_g3439"/>
</dbReference>
<evidence type="ECO:0000313" key="3">
    <source>
        <dbReference type="WBParaSite" id="L893_g3439.t1"/>
    </source>
</evidence>
<protein>
    <submittedName>
        <fullName evidence="3">Protein amnionless</fullName>
    </submittedName>
</protein>
<organism evidence="2 3">
    <name type="scientific">Steinernema glaseri</name>
    <dbReference type="NCBI Taxonomy" id="37863"/>
    <lineage>
        <taxon>Eukaryota</taxon>
        <taxon>Metazoa</taxon>
        <taxon>Ecdysozoa</taxon>
        <taxon>Nematoda</taxon>
        <taxon>Chromadorea</taxon>
        <taxon>Rhabditida</taxon>
        <taxon>Tylenchina</taxon>
        <taxon>Panagrolaimomorpha</taxon>
        <taxon>Strongyloidoidea</taxon>
        <taxon>Steinernematidae</taxon>
        <taxon>Steinernema</taxon>
    </lineage>
</organism>
<dbReference type="Pfam" id="PF14828">
    <property type="entry name" value="Amnionless"/>
    <property type="match status" value="1"/>
</dbReference>
<name>A0A1I8A9Y1_9BILA</name>
<keyword evidence="1" id="KW-0472">Membrane</keyword>
<sequence length="359" mass="41038">MRKMPNAENSHEVANSTIKMLHRRFTLIIATLLSKHTTQSFSKELLWTVEGQLQFRLGNSVAKTTAIDGVEYRWPTLPSVVEIGVGYKPDATYGAVNMNIRQMFLDQICQFVKCEDTAVYCSEPIQPRGHCCPICGRKVEFQMTGVSVDRVNEVIEELYKDEDSKDIGITFIKITEDLVLPFYQLAIISEHPSTFDSDNFEYFERKFFQRIRHIQYTNDGVSLSHMKSDYSTQHNKITAGSVFFAFFVVVILVSMTLLGTYGVREYETNPSFRLWLGSYRGRTHEFASVFIRGTGDGEDTVELIHSSTNPNFEESQEFVNEGYDPVQMDAVEVAPEEEKPGCSGVQRERDEDKLIDIEF</sequence>
<dbReference type="AlphaFoldDB" id="A0A1I8A9Y1"/>
<reference evidence="3" key="1">
    <citation type="submission" date="2016-11" db="UniProtKB">
        <authorList>
            <consortium name="WormBaseParasite"/>
        </authorList>
    </citation>
    <scope>IDENTIFICATION</scope>
</reference>
<feature type="transmembrane region" description="Helical" evidence="1">
    <location>
        <begin position="242"/>
        <end position="263"/>
    </location>
</feature>